<dbReference type="Pfam" id="PF01743">
    <property type="entry name" value="PolyA_pol"/>
    <property type="match status" value="1"/>
</dbReference>
<feature type="domain" description="tRNA nucleotidyltransferase/poly(A) polymerase RNA and SrmB- binding" evidence="10">
    <location>
        <begin position="198"/>
        <end position="256"/>
    </location>
</feature>
<reference evidence="11 12" key="1">
    <citation type="journal article" date="2018" name="Microbiome">
        <title>Fine metagenomic profile of the Mediterranean stratified and mixed water columns revealed by assembly and recruitment.</title>
        <authorList>
            <person name="Haro-Moreno J.M."/>
            <person name="Lopez-Perez M."/>
            <person name="De La Torre J.R."/>
            <person name="Picazo A."/>
            <person name="Camacho A."/>
            <person name="Rodriguez-Valera F."/>
        </authorList>
    </citation>
    <scope>NUCLEOTIDE SEQUENCE [LARGE SCALE GENOMIC DNA]</scope>
    <source>
        <strain evidence="11">MED-G50</strain>
    </source>
</reference>
<proteinExistence type="inferred from homology"/>
<evidence type="ECO:0000313" key="12">
    <source>
        <dbReference type="Proteomes" id="UP000252289"/>
    </source>
</evidence>
<evidence type="ECO:0000259" key="9">
    <source>
        <dbReference type="Pfam" id="PF01743"/>
    </source>
</evidence>
<keyword evidence="5" id="KW-0479">Metal-binding</keyword>
<organism evidence="11 12">
    <name type="scientific">PS1 clade bacterium</name>
    <dbReference type="NCBI Taxonomy" id="2175152"/>
    <lineage>
        <taxon>Bacteria</taxon>
        <taxon>Pseudomonadati</taxon>
        <taxon>Pseudomonadota</taxon>
        <taxon>Alphaproteobacteria</taxon>
        <taxon>PS1 clade</taxon>
    </lineage>
</organism>
<dbReference type="Pfam" id="PF12627">
    <property type="entry name" value="PolyA_pol_RNAbd"/>
    <property type="match status" value="1"/>
</dbReference>
<keyword evidence="6" id="KW-0547">Nucleotide-binding</keyword>
<dbReference type="EMBL" id="QOQK01000027">
    <property type="protein sequence ID" value="RCL83662.1"/>
    <property type="molecule type" value="Genomic_DNA"/>
</dbReference>
<keyword evidence="4" id="KW-0548">Nucleotidyltransferase</keyword>
<dbReference type="PANTHER" id="PTHR46173">
    <property type="entry name" value="CCA TRNA NUCLEOTIDYLTRANSFERASE 1, MITOCHONDRIAL"/>
    <property type="match status" value="1"/>
</dbReference>
<evidence type="ECO:0000313" key="11">
    <source>
        <dbReference type="EMBL" id="RCL83662.1"/>
    </source>
</evidence>
<gene>
    <name evidence="11" type="ORF">DBW64_05210</name>
</gene>
<evidence type="ECO:0000256" key="6">
    <source>
        <dbReference type="ARBA" id="ARBA00022741"/>
    </source>
</evidence>
<feature type="domain" description="Poly A polymerase head" evidence="9">
    <location>
        <begin position="40"/>
        <end position="166"/>
    </location>
</feature>
<dbReference type="InterPro" id="IPR043519">
    <property type="entry name" value="NT_sf"/>
</dbReference>
<evidence type="ECO:0000256" key="4">
    <source>
        <dbReference type="ARBA" id="ARBA00022695"/>
    </source>
</evidence>
<evidence type="ECO:0000256" key="7">
    <source>
        <dbReference type="ARBA" id="ARBA00022842"/>
    </source>
</evidence>
<accession>A0A368EHI0</accession>
<dbReference type="InterPro" id="IPR032828">
    <property type="entry name" value="PolyA_RNA-bd"/>
</dbReference>
<dbReference type="GO" id="GO:0000166">
    <property type="term" value="F:nucleotide binding"/>
    <property type="evidence" value="ECO:0007669"/>
    <property type="project" value="UniProtKB-KW"/>
</dbReference>
<comment type="cofactor">
    <cofactor evidence="1">
        <name>Mg(2+)</name>
        <dbReference type="ChEBI" id="CHEBI:18420"/>
    </cofactor>
</comment>
<sequence length="434" mass="48347">MTPPVTEFSKNLSTDLSGALWLQAPDTQKIMQTLGHDNVRVVGGCVRDALRGVPVTDIDMATNHLPDAVRDNLTSAGFKVIPTGIEHGTVTVVATERNFEITTLREDTETDGRHAKVRFGQDWQADAARRDFTVNALYADSDGVVYDPLEARGTSGLVDLEAGIVRFIGDPDTRIAEDYLRVLRFFRFSAQLQPDAPDEKSLEACARAANQNDGLSALSGERLAQELFKLLAQTSAPQALELMQQAGLLPFVFPFTPAVDIQIMRLANLIDIQETQFFEADYLLRLAALCPDSEAVIDQLSEKLRFSKKQTKCLRGALDTSCHPVCYMSAREMRRALYVSGREAFIDRCFLIWAMDKKTNNAVQWRALIAMATSWEKPDFPLTGDMMKTAGVPEGPEMGRVSEEVERWWIDSDFTDDTFSIIERLKAVVQATIL</sequence>
<keyword evidence="3" id="KW-0819">tRNA processing</keyword>
<name>A0A368EHI0_9PROT</name>
<evidence type="ECO:0000256" key="8">
    <source>
        <dbReference type="RuleBase" id="RU003953"/>
    </source>
</evidence>
<evidence type="ECO:0000256" key="5">
    <source>
        <dbReference type="ARBA" id="ARBA00022723"/>
    </source>
</evidence>
<keyword evidence="2 8" id="KW-0808">Transferase</keyword>
<evidence type="ECO:0000256" key="2">
    <source>
        <dbReference type="ARBA" id="ARBA00022679"/>
    </source>
</evidence>
<dbReference type="AlphaFoldDB" id="A0A368EHI0"/>
<dbReference type="PANTHER" id="PTHR46173:SF1">
    <property type="entry name" value="CCA TRNA NUCLEOTIDYLTRANSFERASE 1, MITOCHONDRIAL"/>
    <property type="match status" value="1"/>
</dbReference>
<dbReference type="Proteomes" id="UP000252289">
    <property type="component" value="Unassembled WGS sequence"/>
</dbReference>
<keyword evidence="8" id="KW-0694">RNA-binding</keyword>
<dbReference type="SUPFAM" id="SSF81301">
    <property type="entry name" value="Nucleotidyltransferase"/>
    <property type="match status" value="1"/>
</dbReference>
<dbReference type="GO" id="GO:0016779">
    <property type="term" value="F:nucleotidyltransferase activity"/>
    <property type="evidence" value="ECO:0007669"/>
    <property type="project" value="UniProtKB-KW"/>
</dbReference>
<dbReference type="Gene3D" id="3.30.460.10">
    <property type="entry name" value="Beta Polymerase, domain 2"/>
    <property type="match status" value="1"/>
</dbReference>
<dbReference type="CDD" id="cd05398">
    <property type="entry name" value="NT_ClassII-CCAase"/>
    <property type="match status" value="1"/>
</dbReference>
<dbReference type="GO" id="GO:0046872">
    <property type="term" value="F:metal ion binding"/>
    <property type="evidence" value="ECO:0007669"/>
    <property type="project" value="UniProtKB-KW"/>
</dbReference>
<dbReference type="SUPFAM" id="SSF81891">
    <property type="entry name" value="Poly A polymerase C-terminal region-like"/>
    <property type="match status" value="1"/>
</dbReference>
<dbReference type="InterPro" id="IPR050264">
    <property type="entry name" value="Bact_CCA-adding_enz_type3_sf"/>
</dbReference>
<comment type="similarity">
    <text evidence="8">Belongs to the tRNA nucleotidyltransferase/poly(A) polymerase family.</text>
</comment>
<dbReference type="Gene3D" id="1.10.3090.10">
    <property type="entry name" value="cca-adding enzyme, domain 2"/>
    <property type="match status" value="1"/>
</dbReference>
<protein>
    <submittedName>
        <fullName evidence="11">CCA tRNA nucleotidyltransferase</fullName>
    </submittedName>
</protein>
<dbReference type="GO" id="GO:0008033">
    <property type="term" value="P:tRNA processing"/>
    <property type="evidence" value="ECO:0007669"/>
    <property type="project" value="UniProtKB-KW"/>
</dbReference>
<keyword evidence="7" id="KW-0460">Magnesium</keyword>
<evidence type="ECO:0000256" key="3">
    <source>
        <dbReference type="ARBA" id="ARBA00022694"/>
    </source>
</evidence>
<comment type="caution">
    <text evidence="11">The sequence shown here is derived from an EMBL/GenBank/DDBJ whole genome shotgun (WGS) entry which is preliminary data.</text>
</comment>
<evidence type="ECO:0000256" key="1">
    <source>
        <dbReference type="ARBA" id="ARBA00001946"/>
    </source>
</evidence>
<evidence type="ECO:0000259" key="10">
    <source>
        <dbReference type="Pfam" id="PF12627"/>
    </source>
</evidence>
<dbReference type="InterPro" id="IPR002646">
    <property type="entry name" value="PolA_pol_head_dom"/>
</dbReference>
<dbReference type="GO" id="GO:0000049">
    <property type="term" value="F:tRNA binding"/>
    <property type="evidence" value="ECO:0007669"/>
    <property type="project" value="TreeGrafter"/>
</dbReference>